<accession>A0A972FCP0</accession>
<keyword evidence="3" id="KW-1185">Reference proteome</keyword>
<evidence type="ECO:0000256" key="1">
    <source>
        <dbReference type="SAM" id="SignalP"/>
    </source>
</evidence>
<dbReference type="AlphaFoldDB" id="A0A972FCP0"/>
<comment type="caution">
    <text evidence="2">The sequence shown here is derived from an EMBL/GenBank/DDBJ whole genome shotgun (WGS) entry which is preliminary data.</text>
</comment>
<protein>
    <submittedName>
        <fullName evidence="2">DUF3106 domain-containing protein</fullName>
    </submittedName>
</protein>
<evidence type="ECO:0000313" key="2">
    <source>
        <dbReference type="EMBL" id="NMG02852.1"/>
    </source>
</evidence>
<dbReference type="InterPro" id="IPR021455">
    <property type="entry name" value="DUF3106"/>
</dbReference>
<sequence length="131" mass="14826">MARTRIALLTVLLALAVVPGSASAQDWTRLTPSQQRVLAPLQAEWASLSAADRRQWLAIGDGFEGLTPEERARATERMREWANLSAAERDRARQQYRALRSMPPDQRESLHEQWEAYRKLSPGERQGGSSR</sequence>
<proteinExistence type="predicted"/>
<gene>
    <name evidence="2" type="ORF">GPA21_07690</name>
</gene>
<dbReference type="Proteomes" id="UP000599523">
    <property type="component" value="Unassembled WGS sequence"/>
</dbReference>
<dbReference type="EMBL" id="WTVM01000035">
    <property type="protein sequence ID" value="NMG02852.1"/>
    <property type="molecule type" value="Genomic_DNA"/>
</dbReference>
<feature type="signal peptide" evidence="1">
    <location>
        <begin position="1"/>
        <end position="24"/>
    </location>
</feature>
<evidence type="ECO:0000313" key="3">
    <source>
        <dbReference type="Proteomes" id="UP000599523"/>
    </source>
</evidence>
<feature type="chain" id="PRO_5036810337" evidence="1">
    <location>
        <begin position="25"/>
        <end position="131"/>
    </location>
</feature>
<reference evidence="2" key="1">
    <citation type="submission" date="2019-12" db="EMBL/GenBank/DDBJ databases">
        <title>Comparative genomics gives insights into the taxonomy of the Azoarcus-Aromatoleum group and reveals separate origins of nif in the plant-associated Azoarcus and non-plant-associated Aromatoleum sub-groups.</title>
        <authorList>
            <person name="Lafos M."/>
            <person name="Maluk M."/>
            <person name="Batista M."/>
            <person name="Junghare M."/>
            <person name="Carmona M."/>
            <person name="Faoro H."/>
            <person name="Cruz L.M."/>
            <person name="Battistoni F."/>
            <person name="De Souza E."/>
            <person name="Pedrosa F."/>
            <person name="Chen W.-M."/>
            <person name="Poole P.S."/>
            <person name="Dixon R.A."/>
            <person name="James E.K."/>
        </authorList>
    </citation>
    <scope>NUCLEOTIDE SEQUENCE</scope>
    <source>
        <strain evidence="2">NSC3</strain>
    </source>
</reference>
<dbReference type="Pfam" id="PF11304">
    <property type="entry name" value="DUF3106"/>
    <property type="match status" value="1"/>
</dbReference>
<keyword evidence="1" id="KW-0732">Signal</keyword>
<organism evidence="2 3">
    <name type="scientific">Azoarcus taiwanensis</name>
    <dbReference type="NCBI Taxonomy" id="666964"/>
    <lineage>
        <taxon>Bacteria</taxon>
        <taxon>Pseudomonadati</taxon>
        <taxon>Pseudomonadota</taxon>
        <taxon>Betaproteobacteria</taxon>
        <taxon>Rhodocyclales</taxon>
        <taxon>Zoogloeaceae</taxon>
        <taxon>Azoarcus</taxon>
    </lineage>
</organism>
<name>A0A972FCP0_9RHOO</name>
<dbReference type="RefSeq" id="WP_168987621.1">
    <property type="nucleotide sequence ID" value="NZ_CAWPHM010000259.1"/>
</dbReference>